<evidence type="ECO:0000256" key="2">
    <source>
        <dbReference type="SAM" id="Phobius"/>
    </source>
</evidence>
<feature type="transmembrane region" description="Helical" evidence="2">
    <location>
        <begin position="12"/>
        <end position="32"/>
    </location>
</feature>
<protein>
    <submittedName>
        <fullName evidence="3">Uncharacterized protein</fullName>
    </submittedName>
</protein>
<evidence type="ECO:0000313" key="4">
    <source>
        <dbReference type="Proteomes" id="UP000429958"/>
    </source>
</evidence>
<dbReference type="Proteomes" id="UP000429958">
    <property type="component" value="Unassembled WGS sequence"/>
</dbReference>
<sequence length="251" mass="28502">MMSFLQTGHALYALAAICLAGVFSRLMAGSFYKRLIKESANMALTKNRCLRTLKQNAEDTYRINQGMSNTRVYLERQLYGLRMGGMSVRGMDNLSGQLTLLCFLAGGGAAFLSYWYRSDNYYIVLYGTIGILSGMLTMLVDYGVNLEARRQQLLTCLQDYLENVMWPRMNREGATEHGPAVTAEEERREPAAVRSIARDRRSNNTNSRRSLEQMAASREYGGDKNSKENWLQDLNPEQKRVLGELLKEFIS</sequence>
<evidence type="ECO:0000313" key="3">
    <source>
        <dbReference type="EMBL" id="MSS36984.1"/>
    </source>
</evidence>
<feature type="transmembrane region" description="Helical" evidence="2">
    <location>
        <begin position="122"/>
        <end position="144"/>
    </location>
</feature>
<accession>A0A7X2TCI6</accession>
<reference evidence="3 4" key="1">
    <citation type="submission" date="2019-08" db="EMBL/GenBank/DDBJ databases">
        <title>In-depth cultivation of the pig gut microbiome towards novel bacterial diversity and tailored functional studies.</title>
        <authorList>
            <person name="Wylensek D."/>
            <person name="Hitch T.C.A."/>
            <person name="Clavel T."/>
        </authorList>
    </citation>
    <scope>NUCLEOTIDE SEQUENCE [LARGE SCALE GENOMIC DNA]</scope>
    <source>
        <strain evidence="3 4">WCA-389-WT-23D1</strain>
    </source>
</reference>
<evidence type="ECO:0000256" key="1">
    <source>
        <dbReference type="SAM" id="MobiDB-lite"/>
    </source>
</evidence>
<comment type="caution">
    <text evidence="3">The sequence shown here is derived from an EMBL/GenBank/DDBJ whole genome shotgun (WGS) entry which is preliminary data.</text>
</comment>
<dbReference type="RefSeq" id="WP_154472424.1">
    <property type="nucleotide sequence ID" value="NZ_DBEWUL010000003.1"/>
</dbReference>
<dbReference type="EMBL" id="VUMD01000008">
    <property type="protein sequence ID" value="MSS36984.1"/>
    <property type="molecule type" value="Genomic_DNA"/>
</dbReference>
<dbReference type="AlphaFoldDB" id="A0A7X2TCI6"/>
<keyword evidence="2" id="KW-0472">Membrane</keyword>
<keyword evidence="2" id="KW-1133">Transmembrane helix</keyword>
<feature type="compositionally biased region" description="Basic and acidic residues" evidence="1">
    <location>
        <begin position="184"/>
        <end position="202"/>
    </location>
</feature>
<keyword evidence="4" id="KW-1185">Reference proteome</keyword>
<name>A0A7X2TCI6_9CLOT</name>
<proteinExistence type="predicted"/>
<feature type="region of interest" description="Disordered" evidence="1">
    <location>
        <begin position="172"/>
        <end position="232"/>
    </location>
</feature>
<gene>
    <name evidence="3" type="ORF">FYJ39_10425</name>
</gene>
<keyword evidence="2" id="KW-0812">Transmembrane</keyword>
<feature type="transmembrane region" description="Helical" evidence="2">
    <location>
        <begin position="98"/>
        <end position="116"/>
    </location>
</feature>
<organism evidence="3 4">
    <name type="scientific">Clostridium porci</name>
    <dbReference type="NCBI Taxonomy" id="2605778"/>
    <lineage>
        <taxon>Bacteria</taxon>
        <taxon>Bacillati</taxon>
        <taxon>Bacillota</taxon>
        <taxon>Clostridia</taxon>
        <taxon>Eubacteriales</taxon>
        <taxon>Clostridiaceae</taxon>
        <taxon>Clostridium</taxon>
    </lineage>
</organism>